<gene>
    <name evidence="1" type="ORF">PAUR_a1732</name>
</gene>
<protein>
    <submittedName>
        <fullName evidence="1">Uncharacterized protein</fullName>
    </submittedName>
</protein>
<comment type="caution">
    <text evidence="1">The sequence shown here is derived from an EMBL/GenBank/DDBJ whole genome shotgun (WGS) entry which is preliminary data.</text>
</comment>
<organism evidence="1 2">
    <name type="scientific">Pseudoalteromonas aurantia 208</name>
    <dbReference type="NCBI Taxonomy" id="1314867"/>
    <lineage>
        <taxon>Bacteria</taxon>
        <taxon>Pseudomonadati</taxon>
        <taxon>Pseudomonadota</taxon>
        <taxon>Gammaproteobacteria</taxon>
        <taxon>Alteromonadales</taxon>
        <taxon>Pseudoalteromonadaceae</taxon>
        <taxon>Pseudoalteromonas</taxon>
    </lineage>
</organism>
<evidence type="ECO:0000313" key="1">
    <source>
        <dbReference type="EMBL" id="MBE0368183.1"/>
    </source>
</evidence>
<dbReference type="EMBL" id="AQGV01000012">
    <property type="protein sequence ID" value="MBE0368183.1"/>
    <property type="molecule type" value="Genomic_DNA"/>
</dbReference>
<dbReference type="Proteomes" id="UP000615755">
    <property type="component" value="Unassembled WGS sequence"/>
</dbReference>
<sequence>MNTVTERDYFLQKAPFVKAWTRPCFHSPIQSISRPITTIIDSATYN</sequence>
<proteinExistence type="predicted"/>
<keyword evidence="2" id="KW-1185">Reference proteome</keyword>
<evidence type="ECO:0000313" key="2">
    <source>
        <dbReference type="Proteomes" id="UP000615755"/>
    </source>
</evidence>
<name>A0ABR9EB30_9GAMM</name>
<reference evidence="1 2" key="1">
    <citation type="submission" date="2015-03" db="EMBL/GenBank/DDBJ databases">
        <title>Genome sequence of Pseudoalteromonas aurantia.</title>
        <authorList>
            <person name="Xie B.-B."/>
            <person name="Rong J.-C."/>
            <person name="Qin Q.-L."/>
            <person name="Zhang Y.-Z."/>
        </authorList>
    </citation>
    <scope>NUCLEOTIDE SEQUENCE [LARGE SCALE GENOMIC DNA]</scope>
    <source>
        <strain evidence="1 2">208</strain>
    </source>
</reference>
<accession>A0ABR9EB30</accession>